<dbReference type="GO" id="GO:1905515">
    <property type="term" value="P:non-motile cilium assembly"/>
    <property type="evidence" value="ECO:0007669"/>
    <property type="project" value="TreeGrafter"/>
</dbReference>
<evidence type="ECO:0000256" key="2">
    <source>
        <dbReference type="SAM" id="MobiDB-lite"/>
    </source>
</evidence>
<feature type="coiled-coil region" evidence="1">
    <location>
        <begin position="120"/>
        <end position="154"/>
    </location>
</feature>
<dbReference type="OrthoDB" id="10258312at2759"/>
<dbReference type="GO" id="GO:0031122">
    <property type="term" value="P:cytoplasmic microtubule organization"/>
    <property type="evidence" value="ECO:0007669"/>
    <property type="project" value="TreeGrafter"/>
</dbReference>
<sequence length="452" mass="51224">MEDDDRLNDSLRLQFRVLQNQQKQRLQKHQPKTQEIQDNMNLSEQGADEQGADQHAHVNPKERYQLLDQVRKLSDENGRLLKLVSEKDFEINHLNKKRSEERLALAGTSDLAGDAAVTKIVELSKRNRELTAEVEREKMKLKQSSKRLKALEGKFEASAFHTSNQRCDTRVTQDLKSPEGCESSPTAKSLQDKLAAAQFKMTEYRNQIQAGKQELKVAQKALLCEVGEEVNLQQLLSSPGSFRGRSQQILVLQTRVRDLEQQLATSTQQSQDKNLSHIRTMEREKREAFERLTVEYEGLLEDHKESTKKLEASRARSKSLTAEMKTLKVQISTLLDKGRHDDELVDTLLKQLSSLQNVLARHSQRQDMPQSEATQDPLSNAYTPPVPKLVQLVAEKDSKIKELQKEIQQLSLKREDGGSQPSVKTATCSTPNLPEEGASSNGITSAREQEVK</sequence>
<organism evidence="3 4">
    <name type="scientific">Muraenolepis orangiensis</name>
    <name type="common">Patagonian moray cod</name>
    <dbReference type="NCBI Taxonomy" id="630683"/>
    <lineage>
        <taxon>Eukaryota</taxon>
        <taxon>Metazoa</taxon>
        <taxon>Chordata</taxon>
        <taxon>Craniata</taxon>
        <taxon>Vertebrata</taxon>
        <taxon>Euteleostomi</taxon>
        <taxon>Actinopterygii</taxon>
        <taxon>Neopterygii</taxon>
        <taxon>Teleostei</taxon>
        <taxon>Neoteleostei</taxon>
        <taxon>Acanthomorphata</taxon>
        <taxon>Zeiogadaria</taxon>
        <taxon>Gadariae</taxon>
        <taxon>Gadiformes</taxon>
        <taxon>Muraenolepidoidei</taxon>
        <taxon>Muraenolepididae</taxon>
        <taxon>Muraenolepis</taxon>
    </lineage>
</organism>
<name>A0A9Q0IF25_9TELE</name>
<dbReference type="EMBL" id="JANIIK010000111">
    <property type="protein sequence ID" value="KAJ3595618.1"/>
    <property type="molecule type" value="Genomic_DNA"/>
</dbReference>
<evidence type="ECO:0000256" key="1">
    <source>
        <dbReference type="SAM" id="Coils"/>
    </source>
</evidence>
<proteinExistence type="predicted"/>
<comment type="caution">
    <text evidence="3">The sequence shown here is derived from an EMBL/GenBank/DDBJ whole genome shotgun (WGS) entry which is preliminary data.</text>
</comment>
<feature type="coiled-coil region" evidence="1">
    <location>
        <begin position="187"/>
        <end position="221"/>
    </location>
</feature>
<feature type="compositionally biased region" description="Polar residues" evidence="2">
    <location>
        <begin position="419"/>
        <end position="446"/>
    </location>
</feature>
<protein>
    <recommendedName>
        <fullName evidence="5">Coiled-coil domain-containing protein 13</fullName>
    </recommendedName>
</protein>
<dbReference type="InterPro" id="IPR038929">
    <property type="entry name" value="CCDC13"/>
</dbReference>
<dbReference type="PANTHER" id="PTHR31935">
    <property type="entry name" value="COILED-COIL DOMAIN-CONTAINING PROTEIN 13"/>
    <property type="match status" value="1"/>
</dbReference>
<evidence type="ECO:0000313" key="3">
    <source>
        <dbReference type="EMBL" id="KAJ3595618.1"/>
    </source>
</evidence>
<gene>
    <name evidence="3" type="ORF">NHX12_004921</name>
</gene>
<feature type="region of interest" description="Disordered" evidence="2">
    <location>
        <begin position="410"/>
        <end position="452"/>
    </location>
</feature>
<dbReference type="Proteomes" id="UP001148018">
    <property type="component" value="Unassembled WGS sequence"/>
</dbReference>
<keyword evidence="1" id="KW-0175">Coiled coil</keyword>
<feature type="region of interest" description="Disordered" evidence="2">
    <location>
        <begin position="360"/>
        <end position="383"/>
    </location>
</feature>
<accession>A0A9Q0IF25</accession>
<keyword evidence="4" id="KW-1185">Reference proteome</keyword>
<dbReference type="GO" id="GO:0034451">
    <property type="term" value="C:centriolar satellite"/>
    <property type="evidence" value="ECO:0007669"/>
    <property type="project" value="TreeGrafter"/>
</dbReference>
<feature type="compositionally biased region" description="Polar residues" evidence="2">
    <location>
        <begin position="366"/>
        <end position="382"/>
    </location>
</feature>
<dbReference type="AlphaFoldDB" id="A0A9Q0IF25"/>
<evidence type="ECO:0000313" key="4">
    <source>
        <dbReference type="Proteomes" id="UP001148018"/>
    </source>
</evidence>
<reference evidence="3" key="1">
    <citation type="submission" date="2022-07" db="EMBL/GenBank/DDBJ databases">
        <title>Chromosome-level genome of Muraenolepis orangiensis.</title>
        <authorList>
            <person name="Kim J."/>
        </authorList>
    </citation>
    <scope>NUCLEOTIDE SEQUENCE</scope>
    <source>
        <strain evidence="3">KU_S4_2022</strain>
        <tissue evidence="3">Muscle</tissue>
    </source>
</reference>
<dbReference type="PANTHER" id="PTHR31935:SF1">
    <property type="entry name" value="COILED-COIL DOMAIN-CONTAINING PROTEIN 13"/>
    <property type="match status" value="1"/>
</dbReference>
<evidence type="ECO:0008006" key="5">
    <source>
        <dbReference type="Google" id="ProtNLM"/>
    </source>
</evidence>